<gene>
    <name evidence="1" type="ORF">UK23_29530</name>
</gene>
<dbReference type="PATRIC" id="fig|68170.10.peg.7741"/>
<dbReference type="Proteomes" id="UP000033393">
    <property type="component" value="Unassembled WGS sequence"/>
</dbReference>
<evidence type="ECO:0000313" key="1">
    <source>
        <dbReference type="EMBL" id="KJK44442.1"/>
    </source>
</evidence>
<name>A0A0F0GR63_LENAE</name>
<dbReference type="AlphaFoldDB" id="A0A0F0GR63"/>
<sequence>MSATGYTGGDPTKVNLSGDTMTGVLVVNATSNAAPSSLPAGYGKSAAHTGISIPSTFAGGEDDGTGSDSTGRLNLYSYQRAQDDSYGETIRHFLMRADAKAANAWYFPRAGYNATTEEPDTSQGWRPQAWVIAHAKANDNASYHNHLSFEVMSPANGLVTRLEIPFVDQETWQPGDAYTGVETTNIRTADADFSIRAAGGRVLRVGGSNAYNKDILLSASSDRATSGRRWAIRANTTTEAGANAGTDFQLLAYDDSGVDIAPRLHIARSSGNIGFGTTSVSAAHVSSVWGTSGVHGYYAAPSSSPGSGAAYAGLLTASTDRLFDFRVSGDTNARLVAFADGKVEWGPGNAARDTNLYRLAANSLATDDKFTSVGLASTTDGTTAAATFATSADGTASGGVVVINPSTTSKRALDIRLAADTVSRLRVDLSASGSGTVLFGDGTTADVNLYRSAANVLKTDDALHVALDLRHLGTNLGFYNAAAVAKQTVTGSTGGNAALQDLLSKLATLGLITNSTT</sequence>
<keyword evidence="2" id="KW-1185">Reference proteome</keyword>
<accession>A0A0F0GR63</accession>
<dbReference type="RefSeq" id="WP_045314941.1">
    <property type="nucleotide sequence ID" value="NZ_JYJG01000247.1"/>
</dbReference>
<proteinExistence type="predicted"/>
<dbReference type="EMBL" id="JYJG01000247">
    <property type="protein sequence ID" value="KJK44442.1"/>
    <property type="molecule type" value="Genomic_DNA"/>
</dbReference>
<dbReference type="OrthoDB" id="3400544at2"/>
<protein>
    <submittedName>
        <fullName evidence="1">Uncharacterized protein</fullName>
    </submittedName>
</protein>
<organism evidence="1 2">
    <name type="scientific">Lentzea aerocolonigenes</name>
    <name type="common">Lechevalieria aerocolonigenes</name>
    <name type="synonym">Saccharothrix aerocolonigenes</name>
    <dbReference type="NCBI Taxonomy" id="68170"/>
    <lineage>
        <taxon>Bacteria</taxon>
        <taxon>Bacillati</taxon>
        <taxon>Actinomycetota</taxon>
        <taxon>Actinomycetes</taxon>
        <taxon>Pseudonocardiales</taxon>
        <taxon>Pseudonocardiaceae</taxon>
        <taxon>Lentzea</taxon>
    </lineage>
</organism>
<evidence type="ECO:0000313" key="2">
    <source>
        <dbReference type="Proteomes" id="UP000033393"/>
    </source>
</evidence>
<reference evidence="1 2" key="1">
    <citation type="submission" date="2015-02" db="EMBL/GenBank/DDBJ databases">
        <authorList>
            <person name="Ju K.-S."/>
            <person name="Doroghazi J.R."/>
            <person name="Metcalf W."/>
        </authorList>
    </citation>
    <scope>NUCLEOTIDE SEQUENCE [LARGE SCALE GENOMIC DNA]</scope>
    <source>
        <strain evidence="1 2">NRRL B-16140</strain>
    </source>
</reference>
<comment type="caution">
    <text evidence="1">The sequence shown here is derived from an EMBL/GenBank/DDBJ whole genome shotgun (WGS) entry which is preliminary data.</text>
</comment>